<dbReference type="PROSITE" id="PS01031">
    <property type="entry name" value="SHSP"/>
    <property type="match status" value="1"/>
</dbReference>
<dbReference type="Proteomes" id="UP000318571">
    <property type="component" value="Chromosome 10"/>
</dbReference>
<dbReference type="PRINTS" id="PR00299">
    <property type="entry name" value="ACRYSTALLIN"/>
</dbReference>
<evidence type="ECO:0000256" key="1">
    <source>
        <dbReference type="PROSITE-ProRule" id="PRU00285"/>
    </source>
</evidence>
<protein>
    <recommendedName>
        <fullName evidence="4">SHSP domain-containing protein</fullName>
    </recommendedName>
</protein>
<dbReference type="PANTHER" id="PTHR45640">
    <property type="entry name" value="HEAT SHOCK PROTEIN HSP-12.2-RELATED"/>
    <property type="match status" value="1"/>
</dbReference>
<comment type="caution">
    <text evidence="5">The sequence shown here is derived from an EMBL/GenBank/DDBJ whole genome shotgun (WGS) entry which is preliminary data.</text>
</comment>
<dbReference type="GO" id="GO:0042026">
    <property type="term" value="P:protein refolding"/>
    <property type="evidence" value="ECO:0007669"/>
    <property type="project" value="TreeGrafter"/>
</dbReference>
<feature type="compositionally biased region" description="Basic and acidic residues" evidence="3">
    <location>
        <begin position="162"/>
        <end position="172"/>
    </location>
</feature>
<keyword evidence="6" id="KW-1185">Reference proteome</keyword>
<dbReference type="InterPro" id="IPR001436">
    <property type="entry name" value="Alpha-crystallin/sHSP_animal"/>
</dbReference>
<dbReference type="AlphaFoldDB" id="A0A553NE83"/>
<dbReference type="OrthoDB" id="1431247at2759"/>
<dbReference type="STRING" id="6832.A0A553NE83"/>
<dbReference type="InterPro" id="IPR008978">
    <property type="entry name" value="HSP20-like_chaperone"/>
</dbReference>
<dbReference type="CDD" id="cd06526">
    <property type="entry name" value="metazoan_ACD"/>
    <property type="match status" value="1"/>
</dbReference>
<comment type="similarity">
    <text evidence="1 2">Belongs to the small heat shock protein (HSP20) family.</text>
</comment>
<dbReference type="EMBL" id="VCGU01000458">
    <property type="protein sequence ID" value="TRY63741.1"/>
    <property type="molecule type" value="Genomic_DNA"/>
</dbReference>
<dbReference type="GO" id="GO:0051082">
    <property type="term" value="F:unfolded protein binding"/>
    <property type="evidence" value="ECO:0007669"/>
    <property type="project" value="TreeGrafter"/>
</dbReference>
<evidence type="ECO:0000259" key="4">
    <source>
        <dbReference type="PROSITE" id="PS01031"/>
    </source>
</evidence>
<organism evidence="5 6">
    <name type="scientific">Tigriopus californicus</name>
    <name type="common">Marine copepod</name>
    <dbReference type="NCBI Taxonomy" id="6832"/>
    <lineage>
        <taxon>Eukaryota</taxon>
        <taxon>Metazoa</taxon>
        <taxon>Ecdysozoa</taxon>
        <taxon>Arthropoda</taxon>
        <taxon>Crustacea</taxon>
        <taxon>Multicrustacea</taxon>
        <taxon>Hexanauplia</taxon>
        <taxon>Copepoda</taxon>
        <taxon>Harpacticoida</taxon>
        <taxon>Harpacticidae</taxon>
        <taxon>Tigriopus</taxon>
    </lineage>
</organism>
<dbReference type="GO" id="GO:0005634">
    <property type="term" value="C:nucleus"/>
    <property type="evidence" value="ECO:0007669"/>
    <property type="project" value="TreeGrafter"/>
</dbReference>
<evidence type="ECO:0000256" key="3">
    <source>
        <dbReference type="SAM" id="MobiDB-lite"/>
    </source>
</evidence>
<accession>A0A553NE83</accession>
<reference evidence="5 6" key="1">
    <citation type="journal article" date="2018" name="Nat. Ecol. Evol.">
        <title>Genomic signatures of mitonuclear coevolution across populations of Tigriopus californicus.</title>
        <authorList>
            <person name="Barreto F.S."/>
            <person name="Watson E.T."/>
            <person name="Lima T.G."/>
            <person name="Willett C.S."/>
            <person name="Edmands S."/>
            <person name="Li W."/>
            <person name="Burton R.S."/>
        </authorList>
    </citation>
    <scope>NUCLEOTIDE SEQUENCE [LARGE SCALE GENOMIC DNA]</scope>
    <source>
        <strain evidence="5 6">San Diego</strain>
    </source>
</reference>
<evidence type="ECO:0000313" key="6">
    <source>
        <dbReference type="Proteomes" id="UP000318571"/>
    </source>
</evidence>
<feature type="domain" description="SHSP" evidence="4">
    <location>
        <begin position="65"/>
        <end position="174"/>
    </location>
</feature>
<dbReference type="SUPFAM" id="SSF49764">
    <property type="entry name" value="HSP20-like chaperones"/>
    <property type="match status" value="1"/>
</dbReference>
<gene>
    <name evidence="5" type="ORF">TCAL_04918</name>
</gene>
<dbReference type="PANTHER" id="PTHR45640:SF26">
    <property type="entry name" value="RE23625P"/>
    <property type="match status" value="1"/>
</dbReference>
<dbReference type="Gene3D" id="2.60.40.790">
    <property type="match status" value="1"/>
</dbReference>
<sequence length="183" mass="21285">MLRIRNCHRLIPFGARSCRRTFFGPPTKWDPLSVTGSLVRDMERNITRMEREMDRFWGGQRSGSLPSFTLVPPVQHLSQDDGKYRLQLDLHGFKPEDVKINLQERSLQIEAKLEQKDEDGSRHYQEITRCYTIPENVDIDHLKSVLKADGILSIEAPLKANEPPKDENHEIPIQRQNNTIKEE</sequence>
<dbReference type="Pfam" id="PF00011">
    <property type="entry name" value="HSP20"/>
    <property type="match status" value="1"/>
</dbReference>
<evidence type="ECO:0000313" key="5">
    <source>
        <dbReference type="EMBL" id="TRY63741.1"/>
    </source>
</evidence>
<dbReference type="GO" id="GO:0005737">
    <property type="term" value="C:cytoplasm"/>
    <property type="evidence" value="ECO:0007669"/>
    <property type="project" value="TreeGrafter"/>
</dbReference>
<feature type="compositionally biased region" description="Polar residues" evidence="3">
    <location>
        <begin position="174"/>
        <end position="183"/>
    </location>
</feature>
<dbReference type="OMA" id="CSRRNLW"/>
<feature type="region of interest" description="Disordered" evidence="3">
    <location>
        <begin position="158"/>
        <end position="183"/>
    </location>
</feature>
<proteinExistence type="inferred from homology"/>
<dbReference type="InterPro" id="IPR002068">
    <property type="entry name" value="A-crystallin/Hsp20_dom"/>
</dbReference>
<evidence type="ECO:0000256" key="2">
    <source>
        <dbReference type="RuleBase" id="RU003616"/>
    </source>
</evidence>
<dbReference type="GO" id="GO:0009408">
    <property type="term" value="P:response to heat"/>
    <property type="evidence" value="ECO:0007669"/>
    <property type="project" value="TreeGrafter"/>
</dbReference>
<name>A0A553NE83_TIGCA</name>